<sequence length="58" mass="6760">VIHVDDNSSFIYHILEVGIHHSLEQHDSWFEKSSRHNKCGFPFISFLDSYIVVSLSKI</sequence>
<feature type="non-terminal residue" evidence="1">
    <location>
        <position position="1"/>
    </location>
</feature>
<dbReference type="AlphaFoldDB" id="A0A0C2WD81"/>
<keyword evidence="2" id="KW-1185">Reference proteome</keyword>
<dbReference type="Proteomes" id="UP000054549">
    <property type="component" value="Unassembled WGS sequence"/>
</dbReference>
<organism evidence="1 2">
    <name type="scientific">Amanita muscaria (strain Koide BX008)</name>
    <dbReference type="NCBI Taxonomy" id="946122"/>
    <lineage>
        <taxon>Eukaryota</taxon>
        <taxon>Fungi</taxon>
        <taxon>Dikarya</taxon>
        <taxon>Basidiomycota</taxon>
        <taxon>Agaricomycotina</taxon>
        <taxon>Agaricomycetes</taxon>
        <taxon>Agaricomycetidae</taxon>
        <taxon>Agaricales</taxon>
        <taxon>Pluteineae</taxon>
        <taxon>Amanitaceae</taxon>
        <taxon>Amanita</taxon>
    </lineage>
</organism>
<evidence type="ECO:0000313" key="1">
    <source>
        <dbReference type="EMBL" id="KIL53988.1"/>
    </source>
</evidence>
<dbReference type="EMBL" id="KN819056">
    <property type="protein sequence ID" value="KIL53988.1"/>
    <property type="molecule type" value="Genomic_DNA"/>
</dbReference>
<proteinExistence type="predicted"/>
<gene>
    <name evidence="1" type="ORF">M378DRAFT_93315</name>
</gene>
<dbReference type="InParanoid" id="A0A0C2WD81"/>
<name>A0A0C2WD81_AMAMK</name>
<evidence type="ECO:0000313" key="2">
    <source>
        <dbReference type="Proteomes" id="UP000054549"/>
    </source>
</evidence>
<dbReference type="OrthoDB" id="3046524at2759"/>
<reference evidence="1 2" key="1">
    <citation type="submission" date="2014-04" db="EMBL/GenBank/DDBJ databases">
        <title>Evolutionary Origins and Diversification of the Mycorrhizal Mutualists.</title>
        <authorList>
            <consortium name="DOE Joint Genome Institute"/>
            <consortium name="Mycorrhizal Genomics Consortium"/>
            <person name="Kohler A."/>
            <person name="Kuo A."/>
            <person name="Nagy L.G."/>
            <person name="Floudas D."/>
            <person name="Copeland A."/>
            <person name="Barry K.W."/>
            <person name="Cichocki N."/>
            <person name="Veneault-Fourrey C."/>
            <person name="LaButti K."/>
            <person name="Lindquist E.A."/>
            <person name="Lipzen A."/>
            <person name="Lundell T."/>
            <person name="Morin E."/>
            <person name="Murat C."/>
            <person name="Riley R."/>
            <person name="Ohm R."/>
            <person name="Sun H."/>
            <person name="Tunlid A."/>
            <person name="Henrissat B."/>
            <person name="Grigoriev I.V."/>
            <person name="Hibbett D.S."/>
            <person name="Martin F."/>
        </authorList>
    </citation>
    <scope>NUCLEOTIDE SEQUENCE [LARGE SCALE GENOMIC DNA]</scope>
    <source>
        <strain evidence="1 2">Koide BX008</strain>
    </source>
</reference>
<dbReference type="HOGENOM" id="CLU_164446_0_0_1"/>
<accession>A0A0C2WD81</accession>
<protein>
    <submittedName>
        <fullName evidence="1">Uncharacterized protein</fullName>
    </submittedName>
</protein>